<evidence type="ECO:0000313" key="1">
    <source>
        <dbReference type="EMBL" id="KGD72600.1"/>
    </source>
</evidence>
<dbReference type="AlphaFoldDB" id="A0A095VD74"/>
<reference evidence="1" key="1">
    <citation type="submission" date="2014-12" db="EMBL/GenBank/DDBJ databases">
        <title>The draft genome of the Tatumella morbirosei type strain, LMG23360T isolated from pineapple rot.</title>
        <authorList>
            <person name="Smits T.H."/>
            <person name="Palmer M."/>
            <person name="Venter S.N."/>
            <person name="Duffy B."/>
            <person name="Steenkamp E.T."/>
            <person name="Chan W.Y."/>
            <person name="Coutinho T.A."/>
            <person name="Coetzee M.P."/>
            <person name="De Maayer P."/>
        </authorList>
    </citation>
    <scope>NUCLEOTIDE SEQUENCE [LARGE SCALE GENOMIC DNA]</scope>
    <source>
        <strain evidence="1">LMG 23360</strain>
    </source>
</reference>
<dbReference type="RefSeq" id="WP_038022391.1">
    <property type="nucleotide sequence ID" value="NZ_JPKR02000003.1"/>
</dbReference>
<comment type="caution">
    <text evidence="1">The sequence shown here is derived from an EMBL/GenBank/DDBJ whole genome shotgun (WGS) entry which is preliminary data.</text>
</comment>
<dbReference type="Proteomes" id="UP000029577">
    <property type="component" value="Unassembled WGS sequence"/>
</dbReference>
<dbReference type="eggNOG" id="ENOG502Z8GU">
    <property type="taxonomic scope" value="Bacteria"/>
</dbReference>
<dbReference type="Pfam" id="PF12059">
    <property type="entry name" value="DUF3540"/>
    <property type="match status" value="1"/>
</dbReference>
<evidence type="ECO:0000313" key="2">
    <source>
        <dbReference type="Proteomes" id="UP000029577"/>
    </source>
</evidence>
<name>A0A095VD74_9GAMM</name>
<dbReference type="OrthoDB" id="6119047at2"/>
<dbReference type="InterPro" id="IPR021927">
    <property type="entry name" value="DUF3540"/>
</dbReference>
<accession>A0A095VD74</accession>
<proteinExistence type="predicted"/>
<evidence type="ECO:0008006" key="3">
    <source>
        <dbReference type="Google" id="ProtNLM"/>
    </source>
</evidence>
<organism evidence="1 2">
    <name type="scientific">Tatumella morbirosei</name>
    <dbReference type="NCBI Taxonomy" id="642227"/>
    <lineage>
        <taxon>Bacteria</taxon>
        <taxon>Pseudomonadati</taxon>
        <taxon>Pseudomonadota</taxon>
        <taxon>Gammaproteobacteria</taxon>
        <taxon>Enterobacterales</taxon>
        <taxon>Erwiniaceae</taxon>
        <taxon>Tatumella</taxon>
    </lineage>
</organism>
<keyword evidence="2" id="KW-1185">Reference proteome</keyword>
<sequence>MSQVDQTLYLPIQPPVQDQGKVISVESDGSVQVLIAGRRWCCQRAASCLLLPEPGDLVLVHSSGMQLWLLAVLIRDCPTQPAQIHCEGELQIQATQAISLNSPQFNLTAGKGDCHVEEMKYSGKSLSAWISVSRFIGKRCESVWESLSQVSHRLMRRTIETEQVRAGQLDIKTSDFTRLHAPATFISSETLTRVDGKQIHIG</sequence>
<dbReference type="STRING" id="642227.HA49_18080"/>
<dbReference type="EMBL" id="JPKR02000003">
    <property type="protein sequence ID" value="KGD72600.1"/>
    <property type="molecule type" value="Genomic_DNA"/>
</dbReference>
<protein>
    <recommendedName>
        <fullName evidence="3">DUF3540 domain-containing protein</fullName>
    </recommendedName>
</protein>
<gene>
    <name evidence="1" type="ORF">HA49_18080</name>
</gene>